<feature type="domain" description="RING-type" evidence="7">
    <location>
        <begin position="28"/>
        <end position="89"/>
    </location>
</feature>
<keyword evidence="9" id="KW-1185">Reference proteome</keyword>
<protein>
    <recommendedName>
        <fullName evidence="7">RING-type domain-containing protein</fullName>
    </recommendedName>
</protein>
<keyword evidence="5" id="KW-0862">Zinc</keyword>
<evidence type="ECO:0000256" key="1">
    <source>
        <dbReference type="ARBA" id="ARBA00004906"/>
    </source>
</evidence>
<dbReference type="GO" id="GO:0051603">
    <property type="term" value="P:proteolysis involved in protein catabolic process"/>
    <property type="evidence" value="ECO:0007669"/>
    <property type="project" value="UniProtKB-ARBA"/>
</dbReference>
<dbReference type="GO" id="GO:0061630">
    <property type="term" value="F:ubiquitin protein ligase activity"/>
    <property type="evidence" value="ECO:0007669"/>
    <property type="project" value="TreeGrafter"/>
</dbReference>
<dbReference type="Proteomes" id="UP000800094">
    <property type="component" value="Unassembled WGS sequence"/>
</dbReference>
<evidence type="ECO:0000256" key="2">
    <source>
        <dbReference type="ARBA" id="ARBA00022723"/>
    </source>
</evidence>
<dbReference type="Gene3D" id="3.30.40.10">
    <property type="entry name" value="Zinc/RING finger domain, C3HC4 (zinc finger)"/>
    <property type="match status" value="1"/>
</dbReference>
<name>A0A6A6IX31_9PLEO</name>
<proteinExistence type="predicted"/>
<evidence type="ECO:0000313" key="9">
    <source>
        <dbReference type="Proteomes" id="UP000800094"/>
    </source>
</evidence>
<dbReference type="InterPro" id="IPR024766">
    <property type="entry name" value="Znf_RING_H2"/>
</dbReference>
<evidence type="ECO:0000259" key="7">
    <source>
        <dbReference type="PROSITE" id="PS50089"/>
    </source>
</evidence>
<sequence length="165" mass="18032">MTTAVRSQDLNLETAVEACGTCHENVTCSICTEPCNDPSPKCVSAGSNRPTVGEEVVKTAVCSHYFHRKCLMAWLTSASPTLNTCPNCRGVLFGSTAVSQRVHNLLSADGDIAQTRAEVEAQFRSRWDRNPPAPPFAMLTDYDEDPGVMLIQGSNDDILVWISRR</sequence>
<dbReference type="PROSITE" id="PS50089">
    <property type="entry name" value="ZF_RING_2"/>
    <property type="match status" value="1"/>
</dbReference>
<dbReference type="EMBL" id="ML987190">
    <property type="protein sequence ID" value="KAF2255115.1"/>
    <property type="molecule type" value="Genomic_DNA"/>
</dbReference>
<comment type="pathway">
    <text evidence="1">Protein modification; protein ubiquitination.</text>
</comment>
<dbReference type="GO" id="GO:0016567">
    <property type="term" value="P:protein ubiquitination"/>
    <property type="evidence" value="ECO:0007669"/>
    <property type="project" value="UniProtKB-UniPathway"/>
</dbReference>
<dbReference type="AlphaFoldDB" id="A0A6A6IX31"/>
<dbReference type="SMART" id="SM00184">
    <property type="entry name" value="RING"/>
    <property type="match status" value="1"/>
</dbReference>
<evidence type="ECO:0000256" key="3">
    <source>
        <dbReference type="ARBA" id="ARBA00022771"/>
    </source>
</evidence>
<accession>A0A6A6IX31</accession>
<dbReference type="OrthoDB" id="2194900at2759"/>
<keyword evidence="4" id="KW-0833">Ubl conjugation pathway</keyword>
<dbReference type="InterPro" id="IPR001841">
    <property type="entry name" value="Znf_RING"/>
</dbReference>
<dbReference type="InterPro" id="IPR013083">
    <property type="entry name" value="Znf_RING/FYVE/PHD"/>
</dbReference>
<dbReference type="UniPathway" id="UPA00143"/>
<dbReference type="Pfam" id="PF12678">
    <property type="entry name" value="zf-rbx1"/>
    <property type="match status" value="1"/>
</dbReference>
<dbReference type="SUPFAM" id="SSF57850">
    <property type="entry name" value="RING/U-box"/>
    <property type="match status" value="1"/>
</dbReference>
<dbReference type="GeneID" id="54586062"/>
<evidence type="ECO:0000313" key="8">
    <source>
        <dbReference type="EMBL" id="KAF2255115.1"/>
    </source>
</evidence>
<keyword evidence="3 6" id="KW-0863">Zinc-finger</keyword>
<dbReference type="GO" id="GO:0008270">
    <property type="term" value="F:zinc ion binding"/>
    <property type="evidence" value="ECO:0007669"/>
    <property type="project" value="UniProtKB-KW"/>
</dbReference>
<evidence type="ECO:0000256" key="4">
    <source>
        <dbReference type="ARBA" id="ARBA00022786"/>
    </source>
</evidence>
<gene>
    <name evidence="8" type="ORF">BU26DRAFT_559736</name>
</gene>
<organism evidence="8 9">
    <name type="scientific">Trematosphaeria pertusa</name>
    <dbReference type="NCBI Taxonomy" id="390896"/>
    <lineage>
        <taxon>Eukaryota</taxon>
        <taxon>Fungi</taxon>
        <taxon>Dikarya</taxon>
        <taxon>Ascomycota</taxon>
        <taxon>Pezizomycotina</taxon>
        <taxon>Dothideomycetes</taxon>
        <taxon>Pleosporomycetidae</taxon>
        <taxon>Pleosporales</taxon>
        <taxon>Massarineae</taxon>
        <taxon>Trematosphaeriaceae</taxon>
        <taxon>Trematosphaeria</taxon>
    </lineage>
</organism>
<dbReference type="RefSeq" id="XP_033690119.1">
    <property type="nucleotide sequence ID" value="XM_033832732.1"/>
</dbReference>
<dbReference type="PANTHER" id="PTHR45969">
    <property type="entry name" value="RING ZINC FINGER PROTEIN-RELATED"/>
    <property type="match status" value="1"/>
</dbReference>
<evidence type="ECO:0000256" key="5">
    <source>
        <dbReference type="ARBA" id="ARBA00022833"/>
    </source>
</evidence>
<reference evidence="8" key="1">
    <citation type="journal article" date="2020" name="Stud. Mycol.">
        <title>101 Dothideomycetes genomes: a test case for predicting lifestyles and emergence of pathogens.</title>
        <authorList>
            <person name="Haridas S."/>
            <person name="Albert R."/>
            <person name="Binder M."/>
            <person name="Bloem J."/>
            <person name="Labutti K."/>
            <person name="Salamov A."/>
            <person name="Andreopoulos B."/>
            <person name="Baker S."/>
            <person name="Barry K."/>
            <person name="Bills G."/>
            <person name="Bluhm B."/>
            <person name="Cannon C."/>
            <person name="Castanera R."/>
            <person name="Culley D."/>
            <person name="Daum C."/>
            <person name="Ezra D."/>
            <person name="Gonzalez J."/>
            <person name="Henrissat B."/>
            <person name="Kuo A."/>
            <person name="Liang C."/>
            <person name="Lipzen A."/>
            <person name="Lutzoni F."/>
            <person name="Magnuson J."/>
            <person name="Mondo S."/>
            <person name="Nolan M."/>
            <person name="Ohm R."/>
            <person name="Pangilinan J."/>
            <person name="Park H.-J."/>
            <person name="Ramirez L."/>
            <person name="Alfaro M."/>
            <person name="Sun H."/>
            <person name="Tritt A."/>
            <person name="Yoshinaga Y."/>
            <person name="Zwiers L.-H."/>
            <person name="Turgeon B."/>
            <person name="Goodwin S."/>
            <person name="Spatafora J."/>
            <person name="Crous P."/>
            <person name="Grigoriev I."/>
        </authorList>
    </citation>
    <scope>NUCLEOTIDE SEQUENCE</scope>
    <source>
        <strain evidence="8">CBS 122368</strain>
    </source>
</reference>
<dbReference type="PANTHER" id="PTHR45969:SF69">
    <property type="entry name" value="FINGER DOMAIN PROTEIN, PUTATIVE (AFU_ORTHOLOGUE AFUA_3G12190)-RELATED"/>
    <property type="match status" value="1"/>
</dbReference>
<keyword evidence="2" id="KW-0479">Metal-binding</keyword>
<evidence type="ECO:0000256" key="6">
    <source>
        <dbReference type="PROSITE-ProRule" id="PRU00175"/>
    </source>
</evidence>